<dbReference type="InterPro" id="IPR011042">
    <property type="entry name" value="6-blade_b-propeller_TolB-like"/>
</dbReference>
<organism evidence="1 2">
    <name type="scientific">Empedobacter brevis NBRC 14943 = ATCC 43319</name>
    <dbReference type="NCBI Taxonomy" id="1218108"/>
    <lineage>
        <taxon>Bacteria</taxon>
        <taxon>Pseudomonadati</taxon>
        <taxon>Bacteroidota</taxon>
        <taxon>Flavobacteriia</taxon>
        <taxon>Flavobacteriales</taxon>
        <taxon>Weeksellaceae</taxon>
        <taxon>Empedobacter</taxon>
    </lineage>
</organism>
<dbReference type="RefSeq" id="WP_019975707.1">
    <property type="nucleotide sequence ID" value="NZ_BJXC01000040.1"/>
</dbReference>
<keyword evidence="2" id="KW-1185">Reference proteome</keyword>
<dbReference type="GeneID" id="84651690"/>
<dbReference type="InterPro" id="IPR022223">
    <property type="entry name" value="DUF3748"/>
</dbReference>
<comment type="caution">
    <text evidence="1">The sequence shown here is derived from an EMBL/GenBank/DDBJ whole genome shotgun (WGS) entry which is preliminary data.</text>
</comment>
<dbReference type="STRING" id="1218108.GCA_000382425_02224"/>
<dbReference type="Gene3D" id="2.120.10.30">
    <property type="entry name" value="TolB, C-terminal domain"/>
    <property type="match status" value="1"/>
</dbReference>
<accession>A0A511NLL0</accession>
<dbReference type="Pfam" id="PF12566">
    <property type="entry name" value="DUF3748"/>
    <property type="match status" value="1"/>
</dbReference>
<evidence type="ECO:0000313" key="1">
    <source>
        <dbReference type="EMBL" id="GEM53683.1"/>
    </source>
</evidence>
<dbReference type="AlphaFoldDB" id="A0A511NLL0"/>
<dbReference type="Proteomes" id="UP000321245">
    <property type="component" value="Unassembled WGS sequence"/>
</dbReference>
<reference evidence="1 2" key="1">
    <citation type="submission" date="2019-07" db="EMBL/GenBank/DDBJ databases">
        <title>Whole genome shotgun sequence of Empedobacter brevis NBRC 14943.</title>
        <authorList>
            <person name="Hosoyama A."/>
            <person name="Uohara A."/>
            <person name="Ohji S."/>
            <person name="Ichikawa N."/>
        </authorList>
    </citation>
    <scope>NUCLEOTIDE SEQUENCE [LARGE SCALE GENOMIC DNA]</scope>
    <source>
        <strain evidence="1 2">NBRC 14943</strain>
    </source>
</reference>
<dbReference type="SUPFAM" id="SSF82171">
    <property type="entry name" value="DPP6 N-terminal domain-like"/>
    <property type="match status" value="1"/>
</dbReference>
<dbReference type="EMBL" id="BJXC01000040">
    <property type="protein sequence ID" value="GEM53683.1"/>
    <property type="molecule type" value="Genomic_DNA"/>
</dbReference>
<gene>
    <name evidence="1" type="ORF">EB1_34730</name>
</gene>
<evidence type="ECO:0000313" key="2">
    <source>
        <dbReference type="Proteomes" id="UP000321245"/>
    </source>
</evidence>
<proteinExistence type="predicted"/>
<sequence>MKSVKLTQLTFENFGHTLHHFQIESPDHSFLVYDRRNDDTKIGETSIISLLDTQTFESTIVYQTKKQTQFGPGVGAASFSPLENKIIFIHGIRNANKSNPYSATRRTGVAIDLKYPEQSIFMDARNITPPFTTGALRGGTHSHSWKKDKNWISFTYNDYILEQKAKHNSLIKDQRVVGMMFPKKVEVAKDETFENNSGEMFSIIVSKVVTSPVYGSDEIEKAFDECWINSTNNIAFQGHVRNEKGKLKTEIFIATIPNEITFSENDDLLGTDTTLPNVPTCISQKRITFTDNGISHFRHWLRSSPDGKIIYFLMEDQFEITQLFGVDLTTNKITQYSFLENSIASPFNLSSDGKYAVYFSGKKIISSDLSQKKEQILFDSNLYNNELTGIPHFSNDRKKIYFNQYVQNNFNKKFIQIFQLDIIF</sequence>
<protein>
    <submittedName>
        <fullName evidence="1">Biopolymer transporter Tol</fullName>
    </submittedName>
</protein>
<name>A0A511NLL0_9FLAO</name>